<keyword evidence="3" id="KW-0804">Transcription</keyword>
<keyword evidence="6" id="KW-1185">Reference proteome</keyword>
<feature type="domain" description="HTH deoR-type" evidence="4">
    <location>
        <begin position="7"/>
        <end position="73"/>
    </location>
</feature>
<dbReference type="InterPro" id="IPR037171">
    <property type="entry name" value="NagB/RpiA_transferase-like"/>
</dbReference>
<dbReference type="SUPFAM" id="SSF100950">
    <property type="entry name" value="NagB/RpiA/CoA transferase-like"/>
    <property type="match status" value="1"/>
</dbReference>
<evidence type="ECO:0000256" key="2">
    <source>
        <dbReference type="ARBA" id="ARBA00023125"/>
    </source>
</evidence>
<evidence type="ECO:0000256" key="1">
    <source>
        <dbReference type="ARBA" id="ARBA00023015"/>
    </source>
</evidence>
<dbReference type="Pfam" id="PF00455">
    <property type="entry name" value="DeoRC"/>
    <property type="match status" value="1"/>
</dbReference>
<dbReference type="PROSITE" id="PS51000">
    <property type="entry name" value="HTH_DEOR_2"/>
    <property type="match status" value="1"/>
</dbReference>
<sequence length="242" mass="26064">MSRTSRRDERLSELAGLMANHGVMRLRDAAAQLGVSEITIRRDMAQQNGTNGAVYGFHCLGGYIISAQDGAGGSDYSLEQESDCHAVAKAQACAEAAVLIEEYDTIFIDCGTTMPHLARLVPENKSVTVVCYSLNIAEILSAREDVRLIVLGGVFHPSAASFSGEEGIETLKKLTINKAFISAGGVHDTHGVTCSHFHEVPLKQMAISRAVESYLVVDSSKLGRVRSAAFAQISQFRQVFSV</sequence>
<organism evidence="5 6">
    <name type="scientific">Pseudochrobactrum kiredjianiae</name>
    <dbReference type="NCBI Taxonomy" id="386305"/>
    <lineage>
        <taxon>Bacteria</taxon>
        <taxon>Pseudomonadati</taxon>
        <taxon>Pseudomonadota</taxon>
        <taxon>Alphaproteobacteria</taxon>
        <taxon>Hyphomicrobiales</taxon>
        <taxon>Brucellaceae</taxon>
        <taxon>Pseudochrobactrum</taxon>
    </lineage>
</organism>
<dbReference type="GO" id="GO:0003677">
    <property type="term" value="F:DNA binding"/>
    <property type="evidence" value="ECO:0007669"/>
    <property type="project" value="UniProtKB-KW"/>
</dbReference>
<keyword evidence="2 5" id="KW-0238">DNA-binding</keyword>
<dbReference type="PANTHER" id="PTHR30363">
    <property type="entry name" value="HTH-TYPE TRANSCRIPTIONAL REGULATOR SRLR-RELATED"/>
    <property type="match status" value="1"/>
</dbReference>
<dbReference type="PANTHER" id="PTHR30363:SF8">
    <property type="entry name" value="DEOXYRIBOSE OPERON REPRESSOR"/>
    <property type="match status" value="1"/>
</dbReference>
<evidence type="ECO:0000259" key="4">
    <source>
        <dbReference type="PROSITE" id="PS51000"/>
    </source>
</evidence>
<accession>A0ABW3V498</accession>
<dbReference type="InterPro" id="IPR018356">
    <property type="entry name" value="Tscrpt_reg_HTH_DeoR_CS"/>
</dbReference>
<dbReference type="Proteomes" id="UP001597263">
    <property type="component" value="Unassembled WGS sequence"/>
</dbReference>
<dbReference type="PROSITE" id="PS00894">
    <property type="entry name" value="HTH_DEOR_1"/>
    <property type="match status" value="1"/>
</dbReference>
<dbReference type="SMART" id="SM01134">
    <property type="entry name" value="DeoRC"/>
    <property type="match status" value="1"/>
</dbReference>
<dbReference type="RefSeq" id="WP_289386396.1">
    <property type="nucleotide sequence ID" value="NZ_JAUCBM010000002.1"/>
</dbReference>
<gene>
    <name evidence="5" type="ORF">ACFQ35_11130</name>
</gene>
<proteinExistence type="predicted"/>
<evidence type="ECO:0000256" key="3">
    <source>
        <dbReference type="ARBA" id="ARBA00023163"/>
    </source>
</evidence>
<keyword evidence="1" id="KW-0805">Transcription regulation</keyword>
<dbReference type="EMBL" id="JBHTMA010000037">
    <property type="protein sequence ID" value="MFD1227690.1"/>
    <property type="molecule type" value="Genomic_DNA"/>
</dbReference>
<dbReference type="InterPro" id="IPR014036">
    <property type="entry name" value="DeoR-like_C"/>
</dbReference>
<dbReference type="SMART" id="SM00420">
    <property type="entry name" value="HTH_DEOR"/>
    <property type="match status" value="1"/>
</dbReference>
<evidence type="ECO:0000313" key="6">
    <source>
        <dbReference type="Proteomes" id="UP001597263"/>
    </source>
</evidence>
<dbReference type="Pfam" id="PF08220">
    <property type="entry name" value="HTH_DeoR"/>
    <property type="match status" value="1"/>
</dbReference>
<dbReference type="InterPro" id="IPR050313">
    <property type="entry name" value="Carb_Metab_HTH_regulators"/>
</dbReference>
<protein>
    <submittedName>
        <fullName evidence="5">DeoR/GlpR family DNA-binding transcription regulator</fullName>
    </submittedName>
</protein>
<reference evidence="6" key="1">
    <citation type="journal article" date="2019" name="Int. J. Syst. Evol. Microbiol.">
        <title>The Global Catalogue of Microorganisms (GCM) 10K type strain sequencing project: providing services to taxonomists for standard genome sequencing and annotation.</title>
        <authorList>
            <consortium name="The Broad Institute Genomics Platform"/>
            <consortium name="The Broad Institute Genome Sequencing Center for Infectious Disease"/>
            <person name="Wu L."/>
            <person name="Ma J."/>
        </authorList>
    </citation>
    <scope>NUCLEOTIDE SEQUENCE [LARGE SCALE GENOMIC DNA]</scope>
    <source>
        <strain evidence="6">CCUG 49584</strain>
    </source>
</reference>
<comment type="caution">
    <text evidence="5">The sequence shown here is derived from an EMBL/GenBank/DDBJ whole genome shotgun (WGS) entry which is preliminary data.</text>
</comment>
<evidence type="ECO:0000313" key="5">
    <source>
        <dbReference type="EMBL" id="MFD1227690.1"/>
    </source>
</evidence>
<name>A0ABW3V498_9HYPH</name>
<dbReference type="InterPro" id="IPR001034">
    <property type="entry name" value="DeoR_HTH"/>
</dbReference>